<dbReference type="PROSITE" id="PS51186">
    <property type="entry name" value="GNAT"/>
    <property type="match status" value="1"/>
</dbReference>
<dbReference type="Pfam" id="PF13302">
    <property type="entry name" value="Acetyltransf_3"/>
    <property type="match status" value="1"/>
</dbReference>
<evidence type="ECO:0000256" key="1">
    <source>
        <dbReference type="ARBA" id="ARBA00022679"/>
    </source>
</evidence>
<protein>
    <submittedName>
        <fullName evidence="5">Ribosomal-protein-alanine N-acetyltransferase</fullName>
    </submittedName>
</protein>
<dbReference type="GO" id="GO:0005737">
    <property type="term" value="C:cytoplasm"/>
    <property type="evidence" value="ECO:0007669"/>
    <property type="project" value="TreeGrafter"/>
</dbReference>
<comment type="similarity">
    <text evidence="3">Belongs to the acetyltransferase family. RimJ subfamily.</text>
</comment>
<evidence type="ECO:0000313" key="6">
    <source>
        <dbReference type="Proteomes" id="UP000220034"/>
    </source>
</evidence>
<evidence type="ECO:0000256" key="3">
    <source>
        <dbReference type="ARBA" id="ARBA00038502"/>
    </source>
</evidence>
<sequence length="191" mass="21955">MFTRRKELLLKTDRLYLRPPQLADHLDWAKLRSDGYEYLAPWEPLRAHDHLSKTSFRTRTRWSAHAIRADRAVPLFIFRQQDNVLLGAITLDNIQRGPAQYATIGYWMGECHAGNGYMAEALQGMVHHAFGPLDLSRIQAACLPSNAASRRVLEKVGFKYEGVARSYLQIAGKWRTHVLYANLRHDRRGKG</sequence>
<keyword evidence="1 5" id="KW-0808">Transferase</keyword>
<evidence type="ECO:0000313" key="5">
    <source>
        <dbReference type="EMBL" id="SOH93175.1"/>
    </source>
</evidence>
<organism evidence="5 6">
    <name type="scientific">Pontivivens marinum</name>
    <dbReference type="NCBI Taxonomy" id="1690039"/>
    <lineage>
        <taxon>Bacteria</taxon>
        <taxon>Pseudomonadati</taxon>
        <taxon>Pseudomonadota</taxon>
        <taxon>Alphaproteobacteria</taxon>
        <taxon>Rhodobacterales</taxon>
        <taxon>Paracoccaceae</taxon>
        <taxon>Pontivivens</taxon>
    </lineage>
</organism>
<name>A0A2C9CPP7_9RHOB</name>
<dbReference type="RefSeq" id="WP_097928702.1">
    <property type="nucleotide sequence ID" value="NZ_OCTN01000001.1"/>
</dbReference>
<gene>
    <name evidence="5" type="ORF">SAMN06273572_1011030</name>
</gene>
<evidence type="ECO:0000259" key="4">
    <source>
        <dbReference type="PROSITE" id="PS51186"/>
    </source>
</evidence>
<dbReference type="GO" id="GO:0008999">
    <property type="term" value="F:protein-N-terminal-alanine acetyltransferase activity"/>
    <property type="evidence" value="ECO:0007669"/>
    <property type="project" value="TreeGrafter"/>
</dbReference>
<keyword evidence="2" id="KW-0012">Acyltransferase</keyword>
<dbReference type="OrthoDB" id="9801669at2"/>
<dbReference type="EMBL" id="OCTN01000001">
    <property type="protein sequence ID" value="SOH93175.1"/>
    <property type="molecule type" value="Genomic_DNA"/>
</dbReference>
<feature type="domain" description="N-acetyltransferase" evidence="4">
    <location>
        <begin position="15"/>
        <end position="185"/>
    </location>
</feature>
<reference evidence="6" key="1">
    <citation type="submission" date="2017-09" db="EMBL/GenBank/DDBJ databases">
        <authorList>
            <person name="Varghese N."/>
            <person name="Submissions S."/>
        </authorList>
    </citation>
    <scope>NUCLEOTIDE SEQUENCE [LARGE SCALE GENOMIC DNA]</scope>
    <source>
        <strain evidence="6">C7</strain>
    </source>
</reference>
<dbReference type="InterPro" id="IPR051531">
    <property type="entry name" value="N-acetyltransferase"/>
</dbReference>
<proteinExistence type="inferred from homology"/>
<dbReference type="InterPro" id="IPR016181">
    <property type="entry name" value="Acyl_CoA_acyltransferase"/>
</dbReference>
<dbReference type="InterPro" id="IPR000182">
    <property type="entry name" value="GNAT_dom"/>
</dbReference>
<keyword evidence="6" id="KW-1185">Reference proteome</keyword>
<dbReference type="PANTHER" id="PTHR43792:SF8">
    <property type="entry name" value="[RIBOSOMAL PROTEIN US5]-ALANINE N-ACETYLTRANSFERASE"/>
    <property type="match status" value="1"/>
</dbReference>
<dbReference type="AlphaFoldDB" id="A0A2C9CPP7"/>
<accession>A0A2C9CPP7</accession>
<dbReference type="Proteomes" id="UP000220034">
    <property type="component" value="Unassembled WGS sequence"/>
</dbReference>
<dbReference type="SUPFAM" id="SSF55729">
    <property type="entry name" value="Acyl-CoA N-acyltransferases (Nat)"/>
    <property type="match status" value="1"/>
</dbReference>
<dbReference type="Gene3D" id="3.40.630.30">
    <property type="match status" value="1"/>
</dbReference>
<dbReference type="PANTHER" id="PTHR43792">
    <property type="entry name" value="GNAT FAMILY, PUTATIVE (AFU_ORTHOLOGUE AFUA_3G00765)-RELATED-RELATED"/>
    <property type="match status" value="1"/>
</dbReference>
<evidence type="ECO:0000256" key="2">
    <source>
        <dbReference type="ARBA" id="ARBA00023315"/>
    </source>
</evidence>